<comment type="similarity">
    <text evidence="10">Belongs to the 4Fe4S bacterial-type ferredoxin family. RnfB subfamily.</text>
</comment>
<dbReference type="HAMAP" id="MF_00463">
    <property type="entry name" value="RsxB_RnfB"/>
    <property type="match status" value="1"/>
</dbReference>
<feature type="binding site" evidence="10">
    <location>
        <position position="147"/>
    </location>
    <ligand>
        <name>[4Fe-4S] cluster</name>
        <dbReference type="ChEBI" id="CHEBI:49883"/>
        <label>2</label>
    </ligand>
</feature>
<evidence type="ECO:0000256" key="1">
    <source>
        <dbReference type="ARBA" id="ARBA00022448"/>
    </source>
</evidence>
<feature type="binding site" evidence="10">
    <location>
        <position position="141"/>
    </location>
    <ligand>
        <name>[4Fe-4S] cluster</name>
        <dbReference type="ChEBI" id="CHEBI:49883"/>
        <label>2</label>
    </ligand>
</feature>
<feature type="binding site" evidence="10">
    <location>
        <position position="57"/>
    </location>
    <ligand>
        <name>[4Fe-4S] cluster</name>
        <dbReference type="ChEBI" id="CHEBI:49883"/>
        <label>1</label>
    </ligand>
</feature>
<dbReference type="PANTHER" id="PTHR43560">
    <property type="entry name" value="ION-TRANSLOCATING OXIDOREDUCTASE COMPLEX SUBUNIT B"/>
    <property type="match status" value="1"/>
</dbReference>
<keyword evidence="1 10" id="KW-0813">Transport</keyword>
<comment type="subunit">
    <text evidence="10">The complex is composed of six subunits: RnfA, RnfB, RnfC, RnfD, RnfE and RnfG.</text>
</comment>
<dbReference type="GO" id="GO:0009055">
    <property type="term" value="F:electron transfer activity"/>
    <property type="evidence" value="ECO:0007669"/>
    <property type="project" value="InterPro"/>
</dbReference>
<feature type="binding site" evidence="10">
    <location>
        <position position="171"/>
    </location>
    <ligand>
        <name>[4Fe-4S] cluster</name>
        <dbReference type="ChEBI" id="CHEBI:49883"/>
        <label>3</label>
    </ligand>
</feature>
<dbReference type="Proteomes" id="UP000663499">
    <property type="component" value="Chromosome"/>
</dbReference>
<keyword evidence="3 10" id="KW-0479">Metal-binding</keyword>
<feature type="domain" description="4Fe-4S ferredoxin-type" evidence="11">
    <location>
        <begin position="125"/>
        <end position="161"/>
    </location>
</feature>
<feature type="domain" description="4Fe-4S ferredoxin-type" evidence="11">
    <location>
        <begin position="162"/>
        <end position="191"/>
    </location>
</feature>
<dbReference type="EC" id="7.-.-.-" evidence="10"/>
<reference evidence="13" key="1">
    <citation type="submission" date="2021-03" db="EMBL/GenBank/DDBJ databases">
        <title>Alkalibacter marinus sp. nov., isolated from tidal flat sediment.</title>
        <authorList>
            <person name="Namirimu T."/>
            <person name="Yang J.-A."/>
            <person name="Yang S.-H."/>
            <person name="Kim Y.-J."/>
            <person name="Kwon K.K."/>
        </authorList>
    </citation>
    <scope>NUCLEOTIDE SEQUENCE</scope>
    <source>
        <strain evidence="13">ES005</strain>
    </source>
</reference>
<comment type="subcellular location">
    <subcellularLocation>
        <location evidence="10">Cell membrane</location>
    </subcellularLocation>
</comment>
<protein>
    <recommendedName>
        <fullName evidence="10">Ion-translocating oxidoreductase complex subunit B</fullName>
        <ecNumber evidence="10">7.-.-.-</ecNumber>
    </recommendedName>
    <alternativeName>
        <fullName evidence="10">Rnf electron transport complex subunit B</fullName>
    </alternativeName>
</protein>
<keyword evidence="7 10" id="KW-0408">Iron</keyword>
<dbReference type="GO" id="GO:0046872">
    <property type="term" value="F:metal ion binding"/>
    <property type="evidence" value="ECO:0007669"/>
    <property type="project" value="UniProtKB-KW"/>
</dbReference>
<keyword evidence="8 10" id="KW-0411">Iron-sulfur</keyword>
<dbReference type="KEGG" id="alka:J0B03_09235"/>
<feature type="domain" description="4Fe-4S ferredoxin-type" evidence="11">
    <location>
        <begin position="206"/>
        <end position="236"/>
    </location>
</feature>
<evidence type="ECO:0000256" key="3">
    <source>
        <dbReference type="ARBA" id="ARBA00022723"/>
    </source>
</evidence>
<dbReference type="PROSITE" id="PS00198">
    <property type="entry name" value="4FE4S_FER_1"/>
    <property type="match status" value="3"/>
</dbReference>
<dbReference type="Pfam" id="PF13187">
    <property type="entry name" value="Fer4_9"/>
    <property type="match status" value="1"/>
</dbReference>
<accession>A0A974XJ88</accession>
<proteinExistence type="inferred from homology"/>
<keyword evidence="14" id="KW-1185">Reference proteome</keyword>
<comment type="caution">
    <text evidence="10">Lacks conserved residue(s) required for the propagation of feature annotation.</text>
</comment>
<evidence type="ECO:0000313" key="13">
    <source>
        <dbReference type="EMBL" id="QSX09710.1"/>
    </source>
</evidence>
<feature type="binding site" evidence="10">
    <location>
        <position position="177"/>
    </location>
    <ligand>
        <name>[4Fe-4S] cluster</name>
        <dbReference type="ChEBI" id="CHEBI:49883"/>
        <label>3</label>
    </ligand>
</feature>
<feature type="binding site" evidence="10">
    <location>
        <position position="137"/>
    </location>
    <ligand>
        <name>[4Fe-4S] cluster</name>
        <dbReference type="ChEBI" id="CHEBI:49883"/>
        <label>2</label>
    </ligand>
</feature>
<organism evidence="13 14">
    <name type="scientific">Alkalibacter rhizosphaerae</name>
    <dbReference type="NCBI Taxonomy" id="2815577"/>
    <lineage>
        <taxon>Bacteria</taxon>
        <taxon>Bacillati</taxon>
        <taxon>Bacillota</taxon>
        <taxon>Clostridia</taxon>
        <taxon>Eubacteriales</taxon>
        <taxon>Eubacteriaceae</taxon>
        <taxon>Alkalibacter</taxon>
    </lineage>
</organism>
<feature type="binding site" evidence="10">
    <location>
        <position position="174"/>
    </location>
    <ligand>
        <name>[4Fe-4S] cluster</name>
        <dbReference type="ChEBI" id="CHEBI:49883"/>
        <label>3</label>
    </ligand>
</feature>
<evidence type="ECO:0000256" key="2">
    <source>
        <dbReference type="ARBA" id="ARBA00022485"/>
    </source>
</evidence>
<name>A0A974XJ88_9FIRM</name>
<feature type="binding site" evidence="10">
    <location>
        <position position="52"/>
    </location>
    <ligand>
        <name>[4Fe-4S] cluster</name>
        <dbReference type="ChEBI" id="CHEBI:49883"/>
        <label>1</label>
    </ligand>
</feature>
<feature type="binding site" evidence="10">
    <location>
        <position position="151"/>
    </location>
    <ligand>
        <name>[4Fe-4S] cluster</name>
        <dbReference type="ChEBI" id="CHEBI:49883"/>
        <label>3</label>
    </ligand>
</feature>
<evidence type="ECO:0000313" key="14">
    <source>
        <dbReference type="Proteomes" id="UP000663499"/>
    </source>
</evidence>
<keyword evidence="6 10" id="KW-0249">Electron transport</keyword>
<evidence type="ECO:0000259" key="12">
    <source>
        <dbReference type="PROSITE" id="PS51656"/>
    </source>
</evidence>
<evidence type="ECO:0000256" key="7">
    <source>
        <dbReference type="ARBA" id="ARBA00023004"/>
    </source>
</evidence>
<keyword evidence="4 10" id="KW-0677">Repeat</keyword>
<feature type="region of interest" description="Hydrophobic" evidence="10">
    <location>
        <begin position="1"/>
        <end position="26"/>
    </location>
</feature>
<dbReference type="Gene3D" id="3.30.70.20">
    <property type="match status" value="2"/>
</dbReference>
<dbReference type="GO" id="GO:0051539">
    <property type="term" value="F:4 iron, 4 sulfur cluster binding"/>
    <property type="evidence" value="ECO:0007669"/>
    <property type="project" value="UniProtKB-UniRule"/>
</dbReference>
<keyword evidence="9 10" id="KW-0472">Membrane</keyword>
<dbReference type="GO" id="GO:0005886">
    <property type="term" value="C:plasma membrane"/>
    <property type="evidence" value="ECO:0007669"/>
    <property type="project" value="UniProtKB-SubCell"/>
</dbReference>
<feature type="binding site" evidence="10">
    <location>
        <position position="74"/>
    </location>
    <ligand>
        <name>[4Fe-4S] cluster</name>
        <dbReference type="ChEBI" id="CHEBI:49883"/>
        <label>1</label>
    </ligand>
</feature>
<dbReference type="NCBIfam" id="TIGR01944">
    <property type="entry name" value="rnfB"/>
    <property type="match status" value="1"/>
</dbReference>
<dbReference type="InterPro" id="IPR010207">
    <property type="entry name" value="Elect_transpt_cplx_RnfB/RsxB"/>
</dbReference>
<keyword evidence="10" id="KW-1003">Cell membrane</keyword>
<evidence type="ECO:0000256" key="10">
    <source>
        <dbReference type="HAMAP-Rule" id="MF_00463"/>
    </source>
</evidence>
<keyword evidence="5 10" id="KW-1278">Translocase</keyword>
<feature type="domain" description="4Fe-4S" evidence="12">
    <location>
        <begin position="32"/>
        <end position="91"/>
    </location>
</feature>
<feature type="domain" description="4Fe-4S ferredoxin-type" evidence="11">
    <location>
        <begin position="238"/>
        <end position="265"/>
    </location>
</feature>
<comment type="function">
    <text evidence="10">Part of a membrane-bound complex that couples electron transfer with translocation of ions across the membrane.</text>
</comment>
<dbReference type="AlphaFoldDB" id="A0A974XJ88"/>
<dbReference type="EMBL" id="CP071444">
    <property type="protein sequence ID" value="QSX09710.1"/>
    <property type="molecule type" value="Genomic_DNA"/>
</dbReference>
<dbReference type="InterPro" id="IPR017900">
    <property type="entry name" value="4Fe4S_Fe_S_CS"/>
</dbReference>
<dbReference type="PANTHER" id="PTHR43560:SF1">
    <property type="entry name" value="ION-TRANSLOCATING OXIDOREDUCTASE COMPLEX SUBUNIT B"/>
    <property type="match status" value="1"/>
</dbReference>
<dbReference type="Gene3D" id="1.10.15.40">
    <property type="entry name" value="Electron transport complex subunit B, putative Fe-S cluster"/>
    <property type="match status" value="1"/>
</dbReference>
<sequence length="274" mass="28571">MGELITPVLWLGVFGLLFGGGLAFASRVFAVEVDPKVPLLKDVLPGANCGGCGYPGCDAFAAALASGEAPANGCPVGGAAVTEKVAEILGVAADEGERMVARVICNGTYDNAVERAKYYGVMDCREANIANGGSKGCQYGCMGLGTCERVCPFDAIHVNDQGVAVVDKEKCTACNKCVVACPKNVIKLVPASKGVHVDCNSLDKGKDVKANCKVGCIGCQICVKNCPEKTIGFENNLAFIKYEGCTECQICVQKCPTKAISGQLEKLREQAANQ</sequence>
<keyword evidence="2 10" id="KW-0004">4Fe-4S</keyword>
<dbReference type="PROSITE" id="PS51656">
    <property type="entry name" value="4FE4S"/>
    <property type="match status" value="1"/>
</dbReference>
<evidence type="ECO:0000259" key="11">
    <source>
        <dbReference type="PROSITE" id="PS51379"/>
    </source>
</evidence>
<evidence type="ECO:0000256" key="5">
    <source>
        <dbReference type="ARBA" id="ARBA00022967"/>
    </source>
</evidence>
<dbReference type="SUPFAM" id="SSF54862">
    <property type="entry name" value="4Fe-4S ferredoxins"/>
    <property type="match status" value="1"/>
</dbReference>
<feature type="binding site" evidence="10">
    <location>
        <position position="181"/>
    </location>
    <ligand>
        <name>[4Fe-4S] cluster</name>
        <dbReference type="ChEBI" id="CHEBI:49883"/>
        <label>2</label>
    </ligand>
</feature>
<dbReference type="InterPro" id="IPR007202">
    <property type="entry name" value="4Fe-4S_dom"/>
</dbReference>
<dbReference type="InterPro" id="IPR017896">
    <property type="entry name" value="4Fe4S_Fe-S-bd"/>
</dbReference>
<feature type="binding site" evidence="10">
    <location>
        <position position="49"/>
    </location>
    <ligand>
        <name>[4Fe-4S] cluster</name>
        <dbReference type="ChEBI" id="CHEBI:49883"/>
        <label>1</label>
    </ligand>
</feature>
<dbReference type="InterPro" id="IPR050395">
    <property type="entry name" value="4Fe4S_Ferredoxin_RnfB"/>
</dbReference>
<evidence type="ECO:0000256" key="9">
    <source>
        <dbReference type="ARBA" id="ARBA00023136"/>
    </source>
</evidence>
<dbReference type="PROSITE" id="PS51379">
    <property type="entry name" value="4FE4S_FER_2"/>
    <property type="match status" value="4"/>
</dbReference>
<dbReference type="Pfam" id="PF04060">
    <property type="entry name" value="FeS"/>
    <property type="match status" value="1"/>
</dbReference>
<evidence type="ECO:0000256" key="8">
    <source>
        <dbReference type="ARBA" id="ARBA00023014"/>
    </source>
</evidence>
<evidence type="ECO:0000256" key="4">
    <source>
        <dbReference type="ARBA" id="ARBA00022737"/>
    </source>
</evidence>
<dbReference type="GO" id="GO:0022900">
    <property type="term" value="P:electron transport chain"/>
    <property type="evidence" value="ECO:0007669"/>
    <property type="project" value="UniProtKB-UniRule"/>
</dbReference>
<gene>
    <name evidence="10" type="primary">rnfB</name>
    <name evidence="13" type="ORF">J0B03_09235</name>
</gene>
<dbReference type="CDD" id="cd10549">
    <property type="entry name" value="MtMvhB_like"/>
    <property type="match status" value="1"/>
</dbReference>
<comment type="cofactor">
    <cofactor evidence="10">
        <name>[4Fe-4S] cluster</name>
        <dbReference type="ChEBI" id="CHEBI:49883"/>
    </cofactor>
    <text evidence="10">Binds 3 [4Fe-4S] clusters.</text>
</comment>
<evidence type="ECO:0000256" key="6">
    <source>
        <dbReference type="ARBA" id="ARBA00022982"/>
    </source>
</evidence>
<dbReference type="Pfam" id="PF00037">
    <property type="entry name" value="Fer4"/>
    <property type="match status" value="1"/>
</dbReference>